<dbReference type="VEuPathDB" id="FungiDB:CDV56_100011"/>
<comment type="caution">
    <text evidence="2">The sequence shown here is derived from an EMBL/GenBank/DDBJ whole genome shotgun (WGS) entry which is preliminary data.</text>
</comment>
<dbReference type="OrthoDB" id="3940739at2759"/>
<dbReference type="RefSeq" id="XP_026610118.1">
    <property type="nucleotide sequence ID" value="XM_026753630.1"/>
</dbReference>
<dbReference type="EMBL" id="NKHU02000359">
    <property type="protein sequence ID" value="RHZ44007.1"/>
    <property type="molecule type" value="Genomic_DNA"/>
</dbReference>
<dbReference type="Proteomes" id="UP000215305">
    <property type="component" value="Unassembled WGS sequence"/>
</dbReference>
<proteinExistence type="predicted"/>
<evidence type="ECO:0000313" key="2">
    <source>
        <dbReference type="EMBL" id="RHZ44007.1"/>
    </source>
</evidence>
<evidence type="ECO:0000313" key="3">
    <source>
        <dbReference type="Proteomes" id="UP000215305"/>
    </source>
</evidence>
<feature type="compositionally biased region" description="Basic residues" evidence="1">
    <location>
        <begin position="79"/>
        <end position="89"/>
    </location>
</feature>
<dbReference type="AlphaFoldDB" id="A0A397FZX2"/>
<evidence type="ECO:0000256" key="1">
    <source>
        <dbReference type="SAM" id="MobiDB-lite"/>
    </source>
</evidence>
<dbReference type="GeneID" id="38121985"/>
<name>A0A397FZX2_ASPTH</name>
<feature type="region of interest" description="Disordered" evidence="1">
    <location>
        <begin position="76"/>
        <end position="98"/>
    </location>
</feature>
<gene>
    <name evidence="2" type="ORF">CDV56_100011</name>
</gene>
<organism evidence="2 3">
    <name type="scientific">Aspergillus thermomutatus</name>
    <name type="common">Neosartorya pseudofischeri</name>
    <dbReference type="NCBI Taxonomy" id="41047"/>
    <lineage>
        <taxon>Eukaryota</taxon>
        <taxon>Fungi</taxon>
        <taxon>Dikarya</taxon>
        <taxon>Ascomycota</taxon>
        <taxon>Pezizomycotina</taxon>
        <taxon>Eurotiomycetes</taxon>
        <taxon>Eurotiomycetidae</taxon>
        <taxon>Eurotiales</taxon>
        <taxon>Aspergillaceae</taxon>
        <taxon>Aspergillus</taxon>
        <taxon>Aspergillus subgen. Fumigati</taxon>
    </lineage>
</organism>
<accession>A0A397FZX2</accession>
<keyword evidence="3" id="KW-1185">Reference proteome</keyword>
<reference evidence="2" key="1">
    <citation type="submission" date="2018-08" db="EMBL/GenBank/DDBJ databases">
        <title>Draft genome sequence of azole-resistant Aspergillus thermomutatus (Neosartorya pseudofischeri) strain HMR AF 39, isolated from a human nasal aspirate.</title>
        <authorList>
            <person name="Parent-Michaud M."/>
            <person name="Dufresne P.J."/>
            <person name="Fournier E."/>
            <person name="Martineau C."/>
            <person name="Moreira S."/>
            <person name="Perkins V."/>
            <person name="De Repentigny L."/>
            <person name="Dufresne S.F."/>
        </authorList>
    </citation>
    <scope>NUCLEOTIDE SEQUENCE [LARGE SCALE GENOMIC DNA]</scope>
    <source>
        <strain evidence="2">HMR AF 39</strain>
    </source>
</reference>
<sequence>MAPNSCHAGASMKYVLAMLEMWCVQKGLWDSANHRGLELPKTLGKSRASLLVFFEILFGEFSIDKMLNVDNARVDGARKSGKKEAKRPKTGGPLATANRHDPALLRLDDIRTGTQSTNSVSNSSVLNLDSDPCDTGISVWPHRVAEILNAWADLNPLPLASFERDSSAGLGLADLVAQFLTHEVEALKVTLQGCGGNANEAIAEIESLCITVSDGSRTLCEEEDWAAERHTSCDHNGLPSPDEKIWHADV</sequence>
<protein>
    <submittedName>
        <fullName evidence="2">Uncharacterized protein</fullName>
    </submittedName>
</protein>